<dbReference type="SUPFAM" id="SSF53697">
    <property type="entry name" value="SIS domain"/>
    <property type="match status" value="1"/>
</dbReference>
<protein>
    <submittedName>
        <fullName evidence="2">Sugar isomerase (SIS)</fullName>
    </submittedName>
</protein>
<dbReference type="STRING" id="588581.Cpap_2698"/>
<dbReference type="PANTHER" id="PTHR30390:SF8">
    <property type="entry name" value="SUGAR ISOMERASE (SIS)"/>
    <property type="match status" value="1"/>
</dbReference>
<dbReference type="Pfam" id="PF13580">
    <property type="entry name" value="SIS_2"/>
    <property type="match status" value="1"/>
</dbReference>
<keyword evidence="2" id="KW-0413">Isomerase</keyword>
<dbReference type="InterPro" id="IPR035461">
    <property type="entry name" value="GmhA/DiaA"/>
</dbReference>
<comment type="caution">
    <text evidence="2">The sequence shown here is derived from an EMBL/GenBank/DDBJ whole genome shotgun (WGS) entry which is preliminary data.</text>
</comment>
<sequence>MTLSTMIEDFKKPLHAIEQVQIENSARYVLEALKKNCSVFICGNGGSGANANLFAASMSKIVMDSCNIRVISLNSNMAIITHVAESMNYINIFSKQIANLAHDSDLLIAISGSGNSPNILEAVATAKALGMYTIGLTGMGGGKLSSMVDFPIAVNSDSMEIIETIHTVILHAISVWVAEKVAE</sequence>
<reference evidence="2" key="1">
    <citation type="submission" date="2009-07" db="EMBL/GenBank/DDBJ databases">
        <authorList>
            <consortium name="US DOE Joint Genome Institute (JGI-PGF)"/>
            <person name="Lucas S."/>
            <person name="Copeland A."/>
            <person name="Lapidus A."/>
            <person name="Glavina del Rio T."/>
            <person name="Tice H."/>
            <person name="Bruce D."/>
            <person name="Goodwin L."/>
            <person name="Pitluck S."/>
            <person name="Larimer F."/>
            <person name="Land M.L."/>
            <person name="Mouttaki H."/>
            <person name="He Z."/>
            <person name="Zhou J."/>
            <person name="Hemme C.L."/>
        </authorList>
    </citation>
    <scope>NUCLEOTIDE SEQUENCE</scope>
    <source>
        <strain evidence="2">DSM 2782</strain>
    </source>
</reference>
<reference evidence="2" key="2">
    <citation type="submission" date="2011-01" db="EMBL/GenBank/DDBJ databases">
        <title>The Non-contiguous Finished genome of Clostridium papyrosolvens.</title>
        <authorList>
            <person name="Lucas S."/>
            <person name="Copeland A."/>
            <person name="Lapidus A."/>
            <person name="Cheng J.-F."/>
            <person name="Goodwin L."/>
            <person name="Pitluck S."/>
            <person name="Misra M."/>
            <person name="Chertkov O."/>
            <person name="Detter J.C."/>
            <person name="Han C."/>
            <person name="Tapia R."/>
            <person name="Land M."/>
            <person name="Hauser L."/>
            <person name="Kyrpides N."/>
            <person name="Ivanova N."/>
            <person name="Pagani I."/>
            <person name="Mouttaki H."/>
            <person name="He Z."/>
            <person name="Zhou J."/>
            <person name="Hemme C.L."/>
            <person name="Woyke T."/>
        </authorList>
    </citation>
    <scope>NUCLEOTIDE SEQUENCE [LARGE SCALE GENOMIC DNA]</scope>
    <source>
        <strain evidence="2">DSM 2782</strain>
    </source>
</reference>
<keyword evidence="3" id="KW-1185">Reference proteome</keyword>
<dbReference type="RefSeq" id="WP_004618822.1">
    <property type="nucleotide sequence ID" value="NZ_ACXX02000005.1"/>
</dbReference>
<dbReference type="EMBL" id="ACXX02000005">
    <property type="protein sequence ID" value="EGD48012.1"/>
    <property type="molecule type" value="Genomic_DNA"/>
</dbReference>
<dbReference type="InterPro" id="IPR050099">
    <property type="entry name" value="SIS_GmhA/DiaA_subfam"/>
</dbReference>
<accession>F1TC97</accession>
<dbReference type="InterPro" id="IPR046348">
    <property type="entry name" value="SIS_dom_sf"/>
</dbReference>
<dbReference type="Proteomes" id="UP000003860">
    <property type="component" value="Unassembled WGS sequence"/>
</dbReference>
<proteinExistence type="predicted"/>
<dbReference type="CDD" id="cd05006">
    <property type="entry name" value="SIS_GmhA"/>
    <property type="match status" value="1"/>
</dbReference>
<evidence type="ECO:0000313" key="2">
    <source>
        <dbReference type="EMBL" id="EGD48012.1"/>
    </source>
</evidence>
<dbReference type="AlphaFoldDB" id="F1TC97"/>
<organism evidence="2 3">
    <name type="scientific">Ruminiclostridium papyrosolvens DSM 2782</name>
    <dbReference type="NCBI Taxonomy" id="588581"/>
    <lineage>
        <taxon>Bacteria</taxon>
        <taxon>Bacillati</taxon>
        <taxon>Bacillota</taxon>
        <taxon>Clostridia</taxon>
        <taxon>Eubacteriales</taxon>
        <taxon>Oscillospiraceae</taxon>
        <taxon>Ruminiclostridium</taxon>
    </lineage>
</organism>
<dbReference type="eggNOG" id="COG0279">
    <property type="taxonomic scope" value="Bacteria"/>
</dbReference>
<dbReference type="PROSITE" id="PS51464">
    <property type="entry name" value="SIS"/>
    <property type="match status" value="1"/>
</dbReference>
<gene>
    <name evidence="2" type="ORF">Cpap_2698</name>
</gene>
<evidence type="ECO:0000313" key="3">
    <source>
        <dbReference type="Proteomes" id="UP000003860"/>
    </source>
</evidence>
<evidence type="ECO:0000259" key="1">
    <source>
        <dbReference type="PROSITE" id="PS51464"/>
    </source>
</evidence>
<dbReference type="InterPro" id="IPR001347">
    <property type="entry name" value="SIS_dom"/>
</dbReference>
<dbReference type="PANTHER" id="PTHR30390">
    <property type="entry name" value="SEDOHEPTULOSE 7-PHOSPHATE ISOMERASE / DNAA INITIATOR-ASSOCIATING FACTOR FOR REPLICATION INITIATION"/>
    <property type="match status" value="1"/>
</dbReference>
<dbReference type="GO" id="GO:0016853">
    <property type="term" value="F:isomerase activity"/>
    <property type="evidence" value="ECO:0007669"/>
    <property type="project" value="UniProtKB-KW"/>
</dbReference>
<dbReference type="OrthoDB" id="9781311at2"/>
<feature type="domain" description="SIS" evidence="1">
    <location>
        <begin position="29"/>
        <end position="183"/>
    </location>
</feature>
<name>F1TC97_9FIRM</name>
<dbReference type="GO" id="GO:1901135">
    <property type="term" value="P:carbohydrate derivative metabolic process"/>
    <property type="evidence" value="ECO:0007669"/>
    <property type="project" value="InterPro"/>
</dbReference>
<dbReference type="Gene3D" id="3.40.50.10490">
    <property type="entry name" value="Glucose-6-phosphate isomerase like protein, domain 1"/>
    <property type="match status" value="1"/>
</dbReference>
<dbReference type="GO" id="GO:0097367">
    <property type="term" value="F:carbohydrate derivative binding"/>
    <property type="evidence" value="ECO:0007669"/>
    <property type="project" value="InterPro"/>
</dbReference>